<proteinExistence type="predicted"/>
<dbReference type="AlphaFoldDB" id="A0A1W0E6E2"/>
<sequence length="246" mass="28397">MSDENNIIGLKIDKGEVLVVMSDDPNNFKIASTNLISKVEEILCKLSNRETWPQKSKKENIIFEIEKNIGSGVFRDYYDKDGDKTFHFEAKVTEKPEIDEDKAFGLSESNKVDNSPIIKESPVEEEAINHWGASTEETTNDKTLNKFTPPYVFEKRTKINNKTDEISNLRDDIIRMLLRNSFLPKQTFQVSKTKKVDKEFMVKHISNKKSFKQEGFDGNFCINIFKFSVKKSVKNVKESLFYLNTA</sequence>
<reference evidence="1 2" key="1">
    <citation type="journal article" date="2017" name="Environ. Microbiol.">
        <title>Decay of the glycolytic pathway and adaptation to intranuclear parasitism within Enterocytozoonidae microsporidia.</title>
        <authorList>
            <person name="Wiredu Boakye D."/>
            <person name="Jaroenlak P."/>
            <person name="Prachumwat A."/>
            <person name="Williams T.A."/>
            <person name="Bateman K.S."/>
            <person name="Itsathitphaisarn O."/>
            <person name="Sritunyalucksana K."/>
            <person name="Paszkiewicz K.H."/>
            <person name="Moore K.A."/>
            <person name="Stentiford G.D."/>
            <person name="Williams B.A."/>
        </authorList>
    </citation>
    <scope>NUCLEOTIDE SEQUENCE [LARGE SCALE GENOMIC DNA]</scope>
    <source>
        <strain evidence="1 2">TH1</strain>
    </source>
</reference>
<evidence type="ECO:0000313" key="2">
    <source>
        <dbReference type="Proteomes" id="UP000192758"/>
    </source>
</evidence>
<organism evidence="1 2">
    <name type="scientific">Ecytonucleospora hepatopenaei</name>
    <dbReference type="NCBI Taxonomy" id="646526"/>
    <lineage>
        <taxon>Eukaryota</taxon>
        <taxon>Fungi</taxon>
        <taxon>Fungi incertae sedis</taxon>
        <taxon>Microsporidia</taxon>
        <taxon>Enterocytozoonidae</taxon>
        <taxon>Ecytonucleospora</taxon>
    </lineage>
</organism>
<accession>A0A1W0E6E2</accession>
<gene>
    <name evidence="1" type="ORF">EHP00_175</name>
</gene>
<keyword evidence="2" id="KW-1185">Reference proteome</keyword>
<dbReference type="VEuPathDB" id="MicrosporidiaDB:EHP00_175"/>
<protein>
    <submittedName>
        <fullName evidence="1">Uncharacterized protein</fullName>
    </submittedName>
</protein>
<dbReference type="EMBL" id="MNPJ01000016">
    <property type="protein sequence ID" value="OQS54820.1"/>
    <property type="molecule type" value="Genomic_DNA"/>
</dbReference>
<comment type="caution">
    <text evidence="1">The sequence shown here is derived from an EMBL/GenBank/DDBJ whole genome shotgun (WGS) entry which is preliminary data.</text>
</comment>
<name>A0A1W0E6E2_9MICR</name>
<dbReference type="Proteomes" id="UP000192758">
    <property type="component" value="Unassembled WGS sequence"/>
</dbReference>
<evidence type="ECO:0000313" key="1">
    <source>
        <dbReference type="EMBL" id="OQS54820.1"/>
    </source>
</evidence>